<dbReference type="RefSeq" id="WP_307555705.1">
    <property type="nucleotide sequence ID" value="NZ_JAUSQU010000001.1"/>
</dbReference>
<comment type="caution">
    <text evidence="1">The sequence shown here is derived from an EMBL/GenBank/DDBJ whole genome shotgun (WGS) entry which is preliminary data.</text>
</comment>
<dbReference type="InterPro" id="IPR029039">
    <property type="entry name" value="Flavoprotein-like_sf"/>
</dbReference>
<evidence type="ECO:0000313" key="1">
    <source>
        <dbReference type="EMBL" id="MDP9841957.1"/>
    </source>
</evidence>
<proteinExistence type="predicted"/>
<keyword evidence="2" id="KW-1185">Reference proteome</keyword>
<accession>A0ABT9Q5L1</accession>
<dbReference type="SUPFAM" id="SSF52218">
    <property type="entry name" value="Flavoproteins"/>
    <property type="match status" value="1"/>
</dbReference>
<sequence length="50" mass="5313">MFEATGPLARESAPVRIAVAFHSGYGHTARQAEAVADGARGSPHPRRRQA</sequence>
<dbReference type="Proteomes" id="UP001225356">
    <property type="component" value="Unassembled WGS sequence"/>
</dbReference>
<reference evidence="1 2" key="1">
    <citation type="submission" date="2023-07" db="EMBL/GenBank/DDBJ databases">
        <title>Sequencing the genomes of 1000 actinobacteria strains.</title>
        <authorList>
            <person name="Klenk H.-P."/>
        </authorList>
    </citation>
    <scope>NUCLEOTIDE SEQUENCE [LARGE SCALE GENOMIC DNA]</scope>
    <source>
        <strain evidence="1 2">DSM 46740</strain>
    </source>
</reference>
<evidence type="ECO:0000313" key="2">
    <source>
        <dbReference type="Proteomes" id="UP001225356"/>
    </source>
</evidence>
<gene>
    <name evidence="1" type="ORF">J2853_001168</name>
</gene>
<organism evidence="1 2">
    <name type="scientific">Streptosporangium lutulentum</name>
    <dbReference type="NCBI Taxonomy" id="1461250"/>
    <lineage>
        <taxon>Bacteria</taxon>
        <taxon>Bacillati</taxon>
        <taxon>Actinomycetota</taxon>
        <taxon>Actinomycetes</taxon>
        <taxon>Streptosporangiales</taxon>
        <taxon>Streptosporangiaceae</taxon>
        <taxon>Streptosporangium</taxon>
    </lineage>
</organism>
<dbReference type="Gene3D" id="3.40.50.360">
    <property type="match status" value="1"/>
</dbReference>
<dbReference type="EMBL" id="JAUSQU010000001">
    <property type="protein sequence ID" value="MDP9841957.1"/>
    <property type="molecule type" value="Genomic_DNA"/>
</dbReference>
<evidence type="ECO:0008006" key="3">
    <source>
        <dbReference type="Google" id="ProtNLM"/>
    </source>
</evidence>
<name>A0ABT9Q5L1_9ACTN</name>
<protein>
    <recommendedName>
        <fullName evidence="3">Flavodoxin-like domain-containing protein</fullName>
    </recommendedName>
</protein>